<dbReference type="InterPro" id="IPR011706">
    <property type="entry name" value="Cu-oxidase_C"/>
</dbReference>
<protein>
    <submittedName>
        <fullName evidence="11">Cu-oxidase-domain-containing protein</fullName>
    </submittedName>
</protein>
<keyword evidence="5" id="KW-1015">Disulfide bond</keyword>
<dbReference type="InterPro" id="IPR002355">
    <property type="entry name" value="Cu_oxidase_Cu_BS"/>
</dbReference>
<dbReference type="InterPro" id="IPR045087">
    <property type="entry name" value="Cu-oxidase_fam"/>
</dbReference>
<feature type="domain" description="Plastocyanin-like" evidence="8">
    <location>
        <begin position="163"/>
        <end position="308"/>
    </location>
</feature>
<dbReference type="EMBL" id="ML170161">
    <property type="protein sequence ID" value="TDL26600.1"/>
    <property type="molecule type" value="Genomic_DNA"/>
</dbReference>
<evidence type="ECO:0000313" key="11">
    <source>
        <dbReference type="EMBL" id="TDL26600.1"/>
    </source>
</evidence>
<evidence type="ECO:0000259" key="9">
    <source>
        <dbReference type="Pfam" id="PF07731"/>
    </source>
</evidence>
<dbReference type="FunFam" id="2.60.40.420:FF:000045">
    <property type="entry name" value="Laccase 2"/>
    <property type="match status" value="1"/>
</dbReference>
<evidence type="ECO:0000256" key="1">
    <source>
        <dbReference type="ARBA" id="ARBA00010609"/>
    </source>
</evidence>
<dbReference type="InterPro" id="IPR001117">
    <property type="entry name" value="Cu-oxidase_2nd"/>
</dbReference>
<dbReference type="PROSITE" id="PS00080">
    <property type="entry name" value="MULTICOPPER_OXIDASE2"/>
    <property type="match status" value="1"/>
</dbReference>
<dbReference type="PROSITE" id="PS00079">
    <property type="entry name" value="MULTICOPPER_OXIDASE1"/>
    <property type="match status" value="2"/>
</dbReference>
<keyword evidence="4" id="KW-0186">Copper</keyword>
<dbReference type="AlphaFoldDB" id="A0A4Y7QI92"/>
<evidence type="ECO:0000256" key="2">
    <source>
        <dbReference type="ARBA" id="ARBA00022723"/>
    </source>
</evidence>
<evidence type="ECO:0000256" key="3">
    <source>
        <dbReference type="ARBA" id="ARBA00023002"/>
    </source>
</evidence>
<gene>
    <name evidence="11" type="ORF">BD410DRAFT_783684</name>
</gene>
<keyword evidence="7" id="KW-0732">Signal</keyword>
<dbReference type="STRING" id="50990.A0A4Y7QI92"/>
<accession>A0A4Y7QI92</accession>
<dbReference type="Proteomes" id="UP000294933">
    <property type="component" value="Unassembled WGS sequence"/>
</dbReference>
<dbReference type="GO" id="GO:0016491">
    <property type="term" value="F:oxidoreductase activity"/>
    <property type="evidence" value="ECO:0007669"/>
    <property type="project" value="UniProtKB-KW"/>
</dbReference>
<feature type="chain" id="PRO_5021294480" evidence="7">
    <location>
        <begin position="22"/>
        <end position="519"/>
    </location>
</feature>
<feature type="domain" description="Plastocyanin-like" evidence="9">
    <location>
        <begin position="370"/>
        <end position="489"/>
    </location>
</feature>
<keyword evidence="3" id="KW-0560">Oxidoreductase</keyword>
<dbReference type="Pfam" id="PF00394">
    <property type="entry name" value="Cu-oxidase"/>
    <property type="match status" value="1"/>
</dbReference>
<dbReference type="InterPro" id="IPR011707">
    <property type="entry name" value="Cu-oxidase-like_N"/>
</dbReference>
<dbReference type="Gene3D" id="2.60.40.420">
    <property type="entry name" value="Cupredoxins - blue copper proteins"/>
    <property type="match status" value="3"/>
</dbReference>
<evidence type="ECO:0000256" key="4">
    <source>
        <dbReference type="ARBA" id="ARBA00023008"/>
    </source>
</evidence>
<evidence type="ECO:0000256" key="6">
    <source>
        <dbReference type="ARBA" id="ARBA00023180"/>
    </source>
</evidence>
<proteinExistence type="inferred from homology"/>
<organism evidence="11 12">
    <name type="scientific">Rickenella mellea</name>
    <dbReference type="NCBI Taxonomy" id="50990"/>
    <lineage>
        <taxon>Eukaryota</taxon>
        <taxon>Fungi</taxon>
        <taxon>Dikarya</taxon>
        <taxon>Basidiomycota</taxon>
        <taxon>Agaricomycotina</taxon>
        <taxon>Agaricomycetes</taxon>
        <taxon>Hymenochaetales</taxon>
        <taxon>Rickenellaceae</taxon>
        <taxon>Rickenella</taxon>
    </lineage>
</organism>
<sequence length="519" mass="55590">MLKLQTFVSLSVLFAVSSVNAAVVSRDLHIVNANLAPDGFSRSVVSAEGTFPGPLITGNIGDNFQINVIDQLTDTTMRRATSIHWHGFFQAGTAEMDGPSFVNQCPIIPNNAFLYNFNTPGQSGTYWYHSHLSTQYCDGLRGPFVVYDPDDPQKDLYDIDDDTTVITLADWYHQTSTTLFPNPNKAPPTPDSTTINGLGRYSGGPASPLAVVGATPGKRHRFRLISTSCFPSYTFSIDNHNLTIIEVDGVAHQPHTVNSLTISAGQRYSFIVTADQTADNYWIRAVPNVGTTTFTGGLNSAILRYAGAPVADPTSTQTTGGLLNEADLIPLVNPGAPGNPTPGGADVNINLKVGRDAVSHNLTLNGVAFVPPTVPVLLQILSGSVAAGSIMPNGSVLSLPPNKVIEISIPGGGGHPFHLHGHNFDVVRVAGSTTYNYANPIRRDVINIGNAGDNVTFRFVTNNPGPWFLHCHIDWHLEAGLAVVFAEDAPDVASASPPNQDWNNLCPLYNDNNPDTQFP</sequence>
<evidence type="ECO:0000259" key="8">
    <source>
        <dbReference type="Pfam" id="PF00394"/>
    </source>
</evidence>
<keyword evidence="6" id="KW-0325">Glycoprotein</keyword>
<name>A0A4Y7QI92_9AGAM</name>
<evidence type="ECO:0000313" key="12">
    <source>
        <dbReference type="Proteomes" id="UP000294933"/>
    </source>
</evidence>
<keyword evidence="12" id="KW-1185">Reference proteome</keyword>
<dbReference type="CDD" id="cd13856">
    <property type="entry name" value="CuRO_1_Tv-LCC_like"/>
    <property type="match status" value="1"/>
</dbReference>
<dbReference type="VEuPathDB" id="FungiDB:BD410DRAFT_783684"/>
<evidence type="ECO:0000259" key="10">
    <source>
        <dbReference type="Pfam" id="PF07732"/>
    </source>
</evidence>
<keyword evidence="2" id="KW-0479">Metal-binding</keyword>
<dbReference type="Pfam" id="PF07732">
    <property type="entry name" value="Cu-oxidase_3"/>
    <property type="match status" value="1"/>
</dbReference>
<feature type="signal peptide" evidence="7">
    <location>
        <begin position="1"/>
        <end position="21"/>
    </location>
</feature>
<dbReference type="PANTHER" id="PTHR11709:SF511">
    <property type="entry name" value="LACCASE"/>
    <property type="match status" value="1"/>
</dbReference>
<dbReference type="PANTHER" id="PTHR11709">
    <property type="entry name" value="MULTI-COPPER OXIDASE"/>
    <property type="match status" value="1"/>
</dbReference>
<reference evidence="11 12" key="1">
    <citation type="submission" date="2018-06" db="EMBL/GenBank/DDBJ databases">
        <title>A transcriptomic atlas of mushroom development highlights an independent origin of complex multicellularity.</title>
        <authorList>
            <consortium name="DOE Joint Genome Institute"/>
            <person name="Krizsan K."/>
            <person name="Almasi E."/>
            <person name="Merenyi Z."/>
            <person name="Sahu N."/>
            <person name="Viragh M."/>
            <person name="Koszo T."/>
            <person name="Mondo S."/>
            <person name="Kiss B."/>
            <person name="Balint B."/>
            <person name="Kues U."/>
            <person name="Barry K."/>
            <person name="Hegedus J.C."/>
            <person name="Henrissat B."/>
            <person name="Johnson J."/>
            <person name="Lipzen A."/>
            <person name="Ohm R."/>
            <person name="Nagy I."/>
            <person name="Pangilinan J."/>
            <person name="Yan J."/>
            <person name="Xiong Y."/>
            <person name="Grigoriev I.V."/>
            <person name="Hibbett D.S."/>
            <person name="Nagy L.G."/>
        </authorList>
    </citation>
    <scope>NUCLEOTIDE SEQUENCE [LARGE SCALE GENOMIC DNA]</scope>
    <source>
        <strain evidence="11 12">SZMC22713</strain>
    </source>
</reference>
<dbReference type="InterPro" id="IPR008972">
    <property type="entry name" value="Cupredoxin"/>
</dbReference>
<dbReference type="Pfam" id="PF07731">
    <property type="entry name" value="Cu-oxidase_2"/>
    <property type="match status" value="1"/>
</dbReference>
<evidence type="ECO:0000256" key="7">
    <source>
        <dbReference type="SAM" id="SignalP"/>
    </source>
</evidence>
<dbReference type="InterPro" id="IPR033138">
    <property type="entry name" value="Cu_oxidase_CS"/>
</dbReference>
<dbReference type="SUPFAM" id="SSF49503">
    <property type="entry name" value="Cupredoxins"/>
    <property type="match status" value="3"/>
</dbReference>
<dbReference type="OrthoDB" id="2121828at2759"/>
<dbReference type="CDD" id="cd13903">
    <property type="entry name" value="CuRO_3_Tv-LCC_like"/>
    <property type="match status" value="1"/>
</dbReference>
<comment type="similarity">
    <text evidence="1">Belongs to the multicopper oxidase family.</text>
</comment>
<feature type="domain" description="Plastocyanin-like" evidence="10">
    <location>
        <begin position="33"/>
        <end position="150"/>
    </location>
</feature>
<evidence type="ECO:0000256" key="5">
    <source>
        <dbReference type="ARBA" id="ARBA00023157"/>
    </source>
</evidence>
<dbReference type="GO" id="GO:0005507">
    <property type="term" value="F:copper ion binding"/>
    <property type="evidence" value="ECO:0007669"/>
    <property type="project" value="InterPro"/>
</dbReference>